<feature type="domain" description="4Fe-4S ferredoxin-type" evidence="12">
    <location>
        <begin position="75"/>
        <end position="104"/>
    </location>
</feature>
<sequence length="220" mass="23433">MNELARRIDQALPQTQCQRCGYPDCARYAQAIADGEAGINQCPPGGQEGVQRLAALTGRPALPLDPKFGIEGPVTVAVIDEAWCIGCTLCIKACPTDAIVGANKRMHTVIEPVCTGCELCIPVCPVDCISLDNVSGERTGWAGWSPAQAAMGRERYLARQQRVAREAAEHAQRLEHKAEAKLADLAAASTLTEPGALDRKRAVIEAALARARAKRQAPPG</sequence>
<evidence type="ECO:0000256" key="1">
    <source>
        <dbReference type="ARBA" id="ARBA00022448"/>
    </source>
</evidence>
<evidence type="ECO:0000256" key="7">
    <source>
        <dbReference type="ARBA" id="ARBA00022967"/>
    </source>
</evidence>
<evidence type="ECO:0000256" key="3">
    <source>
        <dbReference type="ARBA" id="ARBA00022485"/>
    </source>
</evidence>
<evidence type="ECO:0000256" key="5">
    <source>
        <dbReference type="ARBA" id="ARBA00022723"/>
    </source>
</evidence>
<dbReference type="Gene3D" id="1.10.15.40">
    <property type="entry name" value="Electron transport complex subunit B, putative Fe-S cluster"/>
    <property type="match status" value="1"/>
</dbReference>
<keyword evidence="2" id="KW-1003">Cell membrane</keyword>
<dbReference type="PROSITE" id="PS51656">
    <property type="entry name" value="4FE4S"/>
    <property type="match status" value="1"/>
</dbReference>
<keyword evidence="15" id="KW-1185">Reference proteome</keyword>
<dbReference type="Pfam" id="PF04060">
    <property type="entry name" value="FeS"/>
    <property type="match status" value="1"/>
</dbReference>
<evidence type="ECO:0000256" key="9">
    <source>
        <dbReference type="ARBA" id="ARBA00023004"/>
    </source>
</evidence>
<dbReference type="EMBL" id="CP049989">
    <property type="protein sequence ID" value="QIM51856.1"/>
    <property type="molecule type" value="Genomic_DNA"/>
</dbReference>
<keyword evidence="11" id="KW-0472">Membrane</keyword>
<protein>
    <submittedName>
        <fullName evidence="14">Electron transport complex subunit RsxB</fullName>
    </submittedName>
</protein>
<dbReference type="PROSITE" id="PS51379">
    <property type="entry name" value="4FE4S_FER_2"/>
    <property type="match status" value="2"/>
</dbReference>
<reference evidence="14 15" key="1">
    <citation type="submission" date="2020-03" db="EMBL/GenBank/DDBJ databases">
        <title>Hydrogenophaga sp. nov. isolated from cyanobacterial mat.</title>
        <authorList>
            <person name="Thorat V."/>
            <person name="Kirdat K."/>
            <person name="Tiwarekar B."/>
            <person name="Costa E.D."/>
            <person name="Yadav A."/>
        </authorList>
    </citation>
    <scope>NUCLEOTIDE SEQUENCE [LARGE SCALE GENOMIC DNA]</scope>
    <source>
        <strain evidence="14 15">BA0156</strain>
    </source>
</reference>
<keyword evidence="6" id="KW-0677">Repeat</keyword>
<dbReference type="PROSITE" id="PS00198">
    <property type="entry name" value="4FE4S_FER_1"/>
    <property type="match status" value="2"/>
</dbReference>
<dbReference type="NCBIfam" id="TIGR01944">
    <property type="entry name" value="rnfB"/>
    <property type="match status" value="1"/>
</dbReference>
<feature type="domain" description="4Fe-4S" evidence="13">
    <location>
        <begin position="1"/>
        <end position="59"/>
    </location>
</feature>
<feature type="domain" description="4Fe-4S ferredoxin-type" evidence="12">
    <location>
        <begin position="106"/>
        <end position="134"/>
    </location>
</feature>
<accession>A0A6G8IFP3</accession>
<dbReference type="KEGG" id="hcz:G9Q37_06750"/>
<keyword evidence="1" id="KW-0813">Transport</keyword>
<dbReference type="SUPFAM" id="SSF54862">
    <property type="entry name" value="4Fe-4S ferredoxins"/>
    <property type="match status" value="1"/>
</dbReference>
<dbReference type="Proteomes" id="UP000503162">
    <property type="component" value="Chromosome"/>
</dbReference>
<evidence type="ECO:0000256" key="8">
    <source>
        <dbReference type="ARBA" id="ARBA00022982"/>
    </source>
</evidence>
<dbReference type="InterPro" id="IPR017900">
    <property type="entry name" value="4Fe4S_Fe_S_CS"/>
</dbReference>
<dbReference type="InterPro" id="IPR017896">
    <property type="entry name" value="4Fe4S_Fe-S-bd"/>
</dbReference>
<name>A0A6G8IFP3_9BURK</name>
<keyword evidence="3" id="KW-0004">4Fe-4S</keyword>
<dbReference type="InterPro" id="IPR010207">
    <property type="entry name" value="Elect_transpt_cplx_RnfB/RsxB"/>
</dbReference>
<gene>
    <name evidence="14" type="primary">rsxB</name>
    <name evidence="14" type="ORF">G9Q37_06750</name>
</gene>
<dbReference type="RefSeq" id="WP_166226368.1">
    <property type="nucleotide sequence ID" value="NZ_CP049989.1"/>
</dbReference>
<keyword evidence="4" id="KW-0997">Cell inner membrane</keyword>
<dbReference type="InterPro" id="IPR050294">
    <property type="entry name" value="RnfB_subfamily"/>
</dbReference>
<keyword evidence="7" id="KW-1278">Translocase</keyword>
<proteinExistence type="predicted"/>
<dbReference type="InterPro" id="IPR007202">
    <property type="entry name" value="4Fe-4S_dom"/>
</dbReference>
<evidence type="ECO:0000256" key="11">
    <source>
        <dbReference type="ARBA" id="ARBA00023136"/>
    </source>
</evidence>
<dbReference type="PANTHER" id="PTHR42859">
    <property type="entry name" value="OXIDOREDUCTASE"/>
    <property type="match status" value="1"/>
</dbReference>
<evidence type="ECO:0000313" key="14">
    <source>
        <dbReference type="EMBL" id="QIM51856.1"/>
    </source>
</evidence>
<evidence type="ECO:0000259" key="13">
    <source>
        <dbReference type="PROSITE" id="PS51656"/>
    </source>
</evidence>
<dbReference type="GO" id="GO:0046872">
    <property type="term" value="F:metal ion binding"/>
    <property type="evidence" value="ECO:0007669"/>
    <property type="project" value="UniProtKB-KW"/>
</dbReference>
<dbReference type="Gene3D" id="3.30.70.20">
    <property type="match status" value="1"/>
</dbReference>
<dbReference type="AlphaFoldDB" id="A0A6G8IFP3"/>
<keyword evidence="8" id="KW-0249">Electron transport</keyword>
<evidence type="ECO:0000313" key="15">
    <source>
        <dbReference type="Proteomes" id="UP000503162"/>
    </source>
</evidence>
<dbReference type="GO" id="GO:0051539">
    <property type="term" value="F:4 iron, 4 sulfur cluster binding"/>
    <property type="evidence" value="ECO:0007669"/>
    <property type="project" value="UniProtKB-KW"/>
</dbReference>
<dbReference type="NCBIfam" id="NF005415">
    <property type="entry name" value="PRK06991.1"/>
    <property type="match status" value="1"/>
</dbReference>
<dbReference type="GO" id="GO:0009055">
    <property type="term" value="F:electron transfer activity"/>
    <property type="evidence" value="ECO:0007669"/>
    <property type="project" value="InterPro"/>
</dbReference>
<keyword evidence="9" id="KW-0408">Iron</keyword>
<evidence type="ECO:0000256" key="10">
    <source>
        <dbReference type="ARBA" id="ARBA00023014"/>
    </source>
</evidence>
<evidence type="ECO:0000256" key="6">
    <source>
        <dbReference type="ARBA" id="ARBA00022737"/>
    </source>
</evidence>
<keyword evidence="5" id="KW-0479">Metal-binding</keyword>
<organism evidence="14 15">
    <name type="scientific">Hydrogenophaga crocea</name>
    <dbReference type="NCBI Taxonomy" id="2716225"/>
    <lineage>
        <taxon>Bacteria</taxon>
        <taxon>Pseudomonadati</taxon>
        <taxon>Pseudomonadota</taxon>
        <taxon>Betaproteobacteria</taxon>
        <taxon>Burkholderiales</taxon>
        <taxon>Comamonadaceae</taxon>
        <taxon>Hydrogenophaga</taxon>
    </lineage>
</organism>
<dbReference type="PANTHER" id="PTHR42859:SF3">
    <property type="entry name" value="ION-TRANSLOCATING OXIDOREDUCTASE COMPLEX SUBUNIT B"/>
    <property type="match status" value="1"/>
</dbReference>
<evidence type="ECO:0000259" key="12">
    <source>
        <dbReference type="PROSITE" id="PS51379"/>
    </source>
</evidence>
<keyword evidence="10" id="KW-0411">Iron-sulfur</keyword>
<evidence type="ECO:0000256" key="4">
    <source>
        <dbReference type="ARBA" id="ARBA00022519"/>
    </source>
</evidence>
<evidence type="ECO:0000256" key="2">
    <source>
        <dbReference type="ARBA" id="ARBA00022475"/>
    </source>
</evidence>
<dbReference type="Pfam" id="PF14697">
    <property type="entry name" value="Fer4_21"/>
    <property type="match status" value="1"/>
</dbReference>